<evidence type="ECO:0000313" key="1">
    <source>
        <dbReference type="EMBL" id="VDL91566.1"/>
    </source>
</evidence>
<dbReference type="AlphaFoldDB" id="A0A183SLT3"/>
<keyword evidence="2" id="KW-1185">Reference proteome</keyword>
<evidence type="ECO:0000313" key="2">
    <source>
        <dbReference type="Proteomes" id="UP000275846"/>
    </source>
</evidence>
<accession>A0A183SLT3</accession>
<reference evidence="3" key="1">
    <citation type="submission" date="2016-06" db="UniProtKB">
        <authorList>
            <consortium name="WormBaseParasite"/>
        </authorList>
    </citation>
    <scope>IDENTIFICATION</scope>
</reference>
<sequence length="97" mass="10944">MLVIIASLSCSRSVRLMFVIKALLEYLMIWRQSAEGSSPISAVVTCWSTGRHNSDKGIPALYKLKFKRTPQISALVKASHINSFGFRNFDNHYPPML</sequence>
<proteinExistence type="predicted"/>
<dbReference type="EMBL" id="UYSU01033147">
    <property type="protein sequence ID" value="VDL91566.1"/>
    <property type="molecule type" value="Genomic_DNA"/>
</dbReference>
<dbReference type="Proteomes" id="UP000275846">
    <property type="component" value="Unassembled WGS sequence"/>
</dbReference>
<dbReference type="WBParaSite" id="SSLN_0000534401-mRNA-1">
    <property type="protein sequence ID" value="SSLN_0000534401-mRNA-1"/>
    <property type="gene ID" value="SSLN_0000534401"/>
</dbReference>
<evidence type="ECO:0000313" key="3">
    <source>
        <dbReference type="WBParaSite" id="SSLN_0000534401-mRNA-1"/>
    </source>
</evidence>
<reference evidence="1 2" key="2">
    <citation type="submission" date="2018-11" db="EMBL/GenBank/DDBJ databases">
        <authorList>
            <consortium name="Pathogen Informatics"/>
        </authorList>
    </citation>
    <scope>NUCLEOTIDE SEQUENCE [LARGE SCALE GENOMIC DNA]</scope>
    <source>
        <strain evidence="1 2">NST_G2</strain>
    </source>
</reference>
<name>A0A183SLT3_SCHSO</name>
<organism evidence="3">
    <name type="scientific">Schistocephalus solidus</name>
    <name type="common">Tapeworm</name>
    <dbReference type="NCBI Taxonomy" id="70667"/>
    <lineage>
        <taxon>Eukaryota</taxon>
        <taxon>Metazoa</taxon>
        <taxon>Spiralia</taxon>
        <taxon>Lophotrochozoa</taxon>
        <taxon>Platyhelminthes</taxon>
        <taxon>Cestoda</taxon>
        <taxon>Eucestoda</taxon>
        <taxon>Diphyllobothriidea</taxon>
        <taxon>Diphyllobothriidae</taxon>
        <taxon>Schistocephalus</taxon>
    </lineage>
</organism>
<protein>
    <submittedName>
        <fullName evidence="3">Secreted protein</fullName>
    </submittedName>
</protein>
<gene>
    <name evidence="1" type="ORF">SSLN_LOCUS5181</name>
</gene>